<dbReference type="KEGG" id="sbd:ATN00_09875"/>
<dbReference type="InterPro" id="IPR051678">
    <property type="entry name" value="AGP_Transferase"/>
</dbReference>
<dbReference type="Gene3D" id="3.30.200.20">
    <property type="entry name" value="Phosphorylase Kinase, domain 1"/>
    <property type="match status" value="1"/>
</dbReference>
<dbReference type="CDD" id="cd05154">
    <property type="entry name" value="ACAD10_11_N-like"/>
    <property type="match status" value="1"/>
</dbReference>
<evidence type="ECO:0000313" key="3">
    <source>
        <dbReference type="Proteomes" id="UP000056968"/>
    </source>
</evidence>
<keyword evidence="3" id="KW-1185">Reference proteome</keyword>
<dbReference type="InterPro" id="IPR041726">
    <property type="entry name" value="ACAD10_11_N"/>
</dbReference>
<dbReference type="STRING" id="1332080.ATN00_09875"/>
<dbReference type="RefSeq" id="WP_062064306.1">
    <property type="nucleotide sequence ID" value="NZ_CP013264.1"/>
</dbReference>
<accession>A0A0S3EYQ1</accession>
<dbReference type="Pfam" id="PF01636">
    <property type="entry name" value="APH"/>
    <property type="match status" value="1"/>
</dbReference>
<organism evidence="2 3">
    <name type="scientific">Sphingobium baderi</name>
    <dbReference type="NCBI Taxonomy" id="1332080"/>
    <lineage>
        <taxon>Bacteria</taxon>
        <taxon>Pseudomonadati</taxon>
        <taxon>Pseudomonadota</taxon>
        <taxon>Alphaproteobacteria</taxon>
        <taxon>Sphingomonadales</taxon>
        <taxon>Sphingomonadaceae</taxon>
        <taxon>Sphingobium</taxon>
    </lineage>
</organism>
<dbReference type="InterPro" id="IPR011009">
    <property type="entry name" value="Kinase-like_dom_sf"/>
</dbReference>
<dbReference type="SUPFAM" id="SSF56112">
    <property type="entry name" value="Protein kinase-like (PK-like)"/>
    <property type="match status" value="1"/>
</dbReference>
<dbReference type="Proteomes" id="UP000056968">
    <property type="component" value="Chromosome"/>
</dbReference>
<dbReference type="PANTHER" id="PTHR21310">
    <property type="entry name" value="AMINOGLYCOSIDE PHOSPHOTRANSFERASE-RELATED-RELATED"/>
    <property type="match status" value="1"/>
</dbReference>
<dbReference type="Gene3D" id="3.90.1200.10">
    <property type="match status" value="1"/>
</dbReference>
<dbReference type="EMBL" id="CP013264">
    <property type="protein sequence ID" value="ALR20567.1"/>
    <property type="molecule type" value="Genomic_DNA"/>
</dbReference>
<evidence type="ECO:0000259" key="1">
    <source>
        <dbReference type="Pfam" id="PF01636"/>
    </source>
</evidence>
<feature type="domain" description="Aminoglycoside phosphotransferase" evidence="1">
    <location>
        <begin position="27"/>
        <end position="258"/>
    </location>
</feature>
<name>A0A0S3EYQ1_9SPHN</name>
<proteinExistence type="predicted"/>
<dbReference type="InterPro" id="IPR002575">
    <property type="entry name" value="Aminoglycoside_PTrfase"/>
</dbReference>
<evidence type="ECO:0000313" key="2">
    <source>
        <dbReference type="EMBL" id="ALR20567.1"/>
    </source>
</evidence>
<protein>
    <recommendedName>
        <fullName evidence="1">Aminoglycoside phosphotransferase domain-containing protein</fullName>
    </recommendedName>
</protein>
<dbReference type="PANTHER" id="PTHR21310:SF40">
    <property type="entry name" value="AMINOGLYCOSIDE PHOSPHOTRANSFERASE DOMAIN-CONTAINING PROTEIN-RELATED"/>
    <property type="match status" value="1"/>
</dbReference>
<dbReference type="AlphaFoldDB" id="A0A0S3EYQ1"/>
<gene>
    <name evidence="2" type="ORF">ATN00_09875</name>
</gene>
<reference evidence="2 3" key="1">
    <citation type="submission" date="2015-11" db="EMBL/GenBank/DDBJ databases">
        <title>A Two-component Flavoprotein Monooxygenase System MeaXY Responsible for para-Hydroxylation of 2-Methyl-6-ethylaniline and 2,6-Diethylaniline in Sphingobium baderi DE-13.</title>
        <authorList>
            <person name="Cheng M."/>
            <person name="Meng Q."/>
            <person name="Yang Y."/>
            <person name="Chu C."/>
            <person name="Yan X."/>
            <person name="He J."/>
            <person name="Li S."/>
        </authorList>
    </citation>
    <scope>NUCLEOTIDE SEQUENCE [LARGE SCALE GENOMIC DNA]</scope>
    <source>
        <strain evidence="2 3">DE-13</strain>
    </source>
</reference>
<sequence>MQRLSGWLSTRLPGTPDIEIRDVVEPSQGFSSRTILFTAVWREGAELIERPLVARLQRDVAVPMLADVFHQYRVMRAVADSSDVQVPRIDFAEADSAMLGTPFFLMDRIDGRVPSDFPSYHAEGWFADLSPAERERSWWNGIREMERLHRIDWRQFPFLPGAADGPPTAGSYLDTFVGHWFEWAAQGQSYPLVEDSLRFLLANQPPVHRVGLVWNDARLGNTMFRPDLEVASLLDFEVASLGPPEIDLAHWMYLDDIFSLNFGIPRIDGIPDEAEAIAGFERIYGWEMPYFSYYQAIAALKILVLSIRDYSNDKKMAAPAALPDFLVDRVRLYIERYANSL</sequence>